<evidence type="ECO:0000259" key="7">
    <source>
        <dbReference type="PROSITE" id="PS50222"/>
    </source>
</evidence>
<dbReference type="RefSeq" id="XP_044562785.1">
    <property type="nucleotide sequence ID" value="XM_044705797.1"/>
</dbReference>
<evidence type="ECO:0000256" key="4">
    <source>
        <dbReference type="ARBA" id="ARBA00022737"/>
    </source>
</evidence>
<feature type="domain" description="EF-hand" evidence="7">
    <location>
        <begin position="153"/>
        <end position="188"/>
    </location>
</feature>
<evidence type="ECO:0000313" key="8">
    <source>
        <dbReference type="EMBL" id="KAF0978072.1"/>
    </source>
</evidence>
<dbReference type="EMBL" id="VFQX01000030">
    <property type="protein sequence ID" value="KAF0978072.1"/>
    <property type="molecule type" value="Genomic_DNA"/>
</dbReference>
<dbReference type="GO" id="GO:0005509">
    <property type="term" value="F:calcium ion binding"/>
    <property type="evidence" value="ECO:0007669"/>
    <property type="project" value="InterPro"/>
</dbReference>
<keyword evidence="6" id="KW-0449">Lipoprotein</keyword>
<keyword evidence="2" id="KW-0519">Myristate</keyword>
<dbReference type="Pfam" id="PF13833">
    <property type="entry name" value="EF-hand_8"/>
    <property type="match status" value="1"/>
</dbReference>
<evidence type="ECO:0000256" key="6">
    <source>
        <dbReference type="ARBA" id="ARBA00023288"/>
    </source>
</evidence>
<dbReference type="Proteomes" id="UP000444721">
    <property type="component" value="Unassembled WGS sequence"/>
</dbReference>
<organism evidence="8 9">
    <name type="scientific">Naegleria fowleri</name>
    <name type="common">Brain eating amoeba</name>
    <dbReference type="NCBI Taxonomy" id="5763"/>
    <lineage>
        <taxon>Eukaryota</taxon>
        <taxon>Discoba</taxon>
        <taxon>Heterolobosea</taxon>
        <taxon>Tetramitia</taxon>
        <taxon>Eutetramitia</taxon>
        <taxon>Vahlkampfiidae</taxon>
        <taxon>Naegleria</taxon>
    </lineage>
</organism>
<proteinExistence type="inferred from homology"/>
<dbReference type="PROSITE" id="PS00018">
    <property type="entry name" value="EF_HAND_1"/>
    <property type="match status" value="3"/>
</dbReference>
<dbReference type="OMA" id="MFGDKEM"/>
<keyword evidence="5" id="KW-0106">Calcium</keyword>
<keyword evidence="3" id="KW-0479">Metal-binding</keyword>
<dbReference type="SUPFAM" id="SSF47473">
    <property type="entry name" value="EF-hand"/>
    <property type="match status" value="1"/>
</dbReference>
<evidence type="ECO:0000256" key="5">
    <source>
        <dbReference type="ARBA" id="ARBA00022837"/>
    </source>
</evidence>
<evidence type="ECO:0000256" key="1">
    <source>
        <dbReference type="ARBA" id="ARBA00006049"/>
    </source>
</evidence>
<keyword evidence="9" id="KW-1185">Reference proteome</keyword>
<comment type="similarity">
    <text evidence="1">Belongs to the recoverin family.</text>
</comment>
<protein>
    <recommendedName>
        <fullName evidence="7">EF-hand domain-containing protein</fullName>
    </recommendedName>
</protein>
<dbReference type="Gene3D" id="1.10.238.10">
    <property type="entry name" value="EF-hand"/>
    <property type="match status" value="1"/>
</dbReference>
<evidence type="ECO:0000256" key="3">
    <source>
        <dbReference type="ARBA" id="ARBA00022723"/>
    </source>
</evidence>
<comment type="caution">
    <text evidence="8">The sequence shown here is derived from an EMBL/GenBank/DDBJ whole genome shotgun (WGS) entry which is preliminary data.</text>
</comment>
<dbReference type="OrthoDB" id="26525at2759"/>
<dbReference type="VEuPathDB" id="AmoebaDB:NfTy_058030"/>
<dbReference type="InterPro" id="IPR028846">
    <property type="entry name" value="Recoverin"/>
</dbReference>
<feature type="domain" description="EF-hand" evidence="7">
    <location>
        <begin position="65"/>
        <end position="100"/>
    </location>
</feature>
<dbReference type="SMART" id="SM00054">
    <property type="entry name" value="EFh"/>
    <property type="match status" value="3"/>
</dbReference>
<evidence type="ECO:0000256" key="2">
    <source>
        <dbReference type="ARBA" id="ARBA00022707"/>
    </source>
</evidence>
<dbReference type="PROSITE" id="PS50222">
    <property type="entry name" value="EF_HAND_2"/>
    <property type="match status" value="3"/>
</dbReference>
<dbReference type="PANTHER" id="PTHR23055">
    <property type="entry name" value="CALCIUM BINDING PROTEINS"/>
    <property type="match status" value="1"/>
</dbReference>
<sequence>MGNENQKGISTRQLTDWQEIAENRLSKKDIKRYRKIWLDMFGDKEMDKEGFKKWIKAIGIFPNLPKDAPIDHLFRSYDRNRDGSISFEEFILYLSITAPTQTEQDPSKIIEVTFLLYDADGDGRLTSTELEQGMKDTFRLLGHDVDSEKFKHIISQRVKQLLDFADINGDGEITLEEIQEAVKKNPKLLLIF</sequence>
<feature type="domain" description="EF-hand" evidence="7">
    <location>
        <begin position="105"/>
        <end position="140"/>
    </location>
</feature>
<dbReference type="PANTHER" id="PTHR23055:SF178">
    <property type="entry name" value="NEUROCALCIN HOMOLOG"/>
    <property type="match status" value="1"/>
</dbReference>
<evidence type="ECO:0000313" key="9">
    <source>
        <dbReference type="Proteomes" id="UP000444721"/>
    </source>
</evidence>
<accession>A0A6A5BTL4</accession>
<dbReference type="AlphaFoldDB" id="A0A6A5BTL4"/>
<dbReference type="InterPro" id="IPR002048">
    <property type="entry name" value="EF_hand_dom"/>
</dbReference>
<dbReference type="InterPro" id="IPR018247">
    <property type="entry name" value="EF_Hand_1_Ca_BS"/>
</dbReference>
<keyword evidence="4" id="KW-0677">Repeat</keyword>
<dbReference type="Pfam" id="PF13499">
    <property type="entry name" value="EF-hand_7"/>
    <property type="match status" value="1"/>
</dbReference>
<dbReference type="InterPro" id="IPR011992">
    <property type="entry name" value="EF-hand-dom_pair"/>
</dbReference>
<dbReference type="CDD" id="cd00051">
    <property type="entry name" value="EFh"/>
    <property type="match status" value="2"/>
</dbReference>
<dbReference type="VEuPathDB" id="AmoebaDB:FDP41_002587"/>
<reference evidence="8 9" key="1">
    <citation type="journal article" date="2019" name="Sci. Rep.">
        <title>Nanopore sequencing improves the draft genome of the human pathogenic amoeba Naegleria fowleri.</title>
        <authorList>
            <person name="Liechti N."/>
            <person name="Schurch N."/>
            <person name="Bruggmann R."/>
            <person name="Wittwer M."/>
        </authorList>
    </citation>
    <scope>NUCLEOTIDE SEQUENCE [LARGE SCALE GENOMIC DNA]</scope>
    <source>
        <strain evidence="8 9">ATCC 30894</strain>
    </source>
</reference>
<dbReference type="PRINTS" id="PR00450">
    <property type="entry name" value="RECOVERIN"/>
</dbReference>
<dbReference type="VEuPathDB" id="AmoebaDB:NF0123290"/>
<gene>
    <name evidence="8" type="ORF">FDP41_002587</name>
</gene>
<name>A0A6A5BTL4_NAEFO</name>
<dbReference type="GeneID" id="68109805"/>